<dbReference type="Proteomes" id="UP000244880">
    <property type="component" value="Unassembled WGS sequence"/>
</dbReference>
<organism evidence="2 3">
    <name type="scientific">Ascidiaceihabitans donghaensis</name>
    <dbReference type="NCBI Taxonomy" id="1510460"/>
    <lineage>
        <taxon>Bacteria</taxon>
        <taxon>Pseudomonadati</taxon>
        <taxon>Pseudomonadota</taxon>
        <taxon>Alphaproteobacteria</taxon>
        <taxon>Rhodobacterales</taxon>
        <taxon>Paracoccaceae</taxon>
        <taxon>Ascidiaceihabitans</taxon>
    </lineage>
</organism>
<dbReference type="Pfam" id="PF00300">
    <property type="entry name" value="His_Phos_1"/>
    <property type="match status" value="1"/>
</dbReference>
<dbReference type="InterPro" id="IPR029033">
    <property type="entry name" value="His_PPase_superfam"/>
</dbReference>
<dbReference type="AlphaFoldDB" id="A0A2R8BEF6"/>
<dbReference type="RefSeq" id="WP_108828532.1">
    <property type="nucleotide sequence ID" value="NZ_OMOR01000001.1"/>
</dbReference>
<keyword evidence="3" id="KW-1185">Reference proteome</keyword>
<dbReference type="EMBL" id="OMOR01000001">
    <property type="protein sequence ID" value="SPH21450.1"/>
    <property type="molecule type" value="Genomic_DNA"/>
</dbReference>
<dbReference type="Gene3D" id="3.40.50.1240">
    <property type="entry name" value="Phosphoglycerate mutase-like"/>
    <property type="match status" value="1"/>
</dbReference>
<evidence type="ECO:0000313" key="3">
    <source>
        <dbReference type="Proteomes" id="UP000244880"/>
    </source>
</evidence>
<dbReference type="EC" id="5.4.2.11" evidence="2"/>
<dbReference type="InterPro" id="IPR013078">
    <property type="entry name" value="His_Pase_superF_clade-1"/>
</dbReference>
<dbReference type="CDD" id="cd07040">
    <property type="entry name" value="HP"/>
    <property type="match status" value="1"/>
</dbReference>
<accession>A0A2R8BEF6</accession>
<evidence type="ECO:0000313" key="2">
    <source>
        <dbReference type="EMBL" id="SPH21450.1"/>
    </source>
</evidence>
<dbReference type="GO" id="GO:0004619">
    <property type="term" value="F:phosphoglycerate mutase activity"/>
    <property type="evidence" value="ECO:0007669"/>
    <property type="project" value="UniProtKB-EC"/>
</dbReference>
<sequence length="216" mass="24420">MAELVVVRHGQAAFGQENYDQLSDVGFEQARLAGDALRAMGWVPDRLVSGTLERQRDTLSAMKFDGSPEEHAGFNEYDFGDLLRAKYHGNVPELVKGDRKVHFRTLRETVFEWQDDQLNDPYETWGQFETRVAEALKFATDTDARRVLVVSSGGVIGQLVASTMQAPKRMMMEVNLQIKNASITRFVFSKGRVFMTGMNATPHLDHTDTQHLMTYS</sequence>
<gene>
    <name evidence="2" type="primary">gpmA_2</name>
    <name evidence="2" type="ORF">ASD8599_02202</name>
</gene>
<dbReference type="GO" id="GO:0016787">
    <property type="term" value="F:hydrolase activity"/>
    <property type="evidence" value="ECO:0007669"/>
    <property type="project" value="UniProtKB-KW"/>
</dbReference>
<name>A0A2R8BEF6_9RHOB</name>
<dbReference type="PANTHER" id="PTHR20935:SF0">
    <property type="entry name" value="SERINE_THREONINE-PROTEIN PHOSPHATASE PGAM5, MITOCHONDRIAL"/>
    <property type="match status" value="1"/>
</dbReference>
<dbReference type="InterPro" id="IPR051021">
    <property type="entry name" value="Mito_Ser/Thr_phosphatase"/>
</dbReference>
<evidence type="ECO:0000256" key="1">
    <source>
        <dbReference type="ARBA" id="ARBA00022801"/>
    </source>
</evidence>
<keyword evidence="1" id="KW-0378">Hydrolase</keyword>
<dbReference type="PANTHER" id="PTHR20935">
    <property type="entry name" value="PHOSPHOGLYCERATE MUTASE-RELATED"/>
    <property type="match status" value="1"/>
</dbReference>
<keyword evidence="2" id="KW-0413">Isomerase</keyword>
<reference evidence="2 3" key="1">
    <citation type="submission" date="2018-03" db="EMBL/GenBank/DDBJ databases">
        <authorList>
            <person name="Keele B.F."/>
        </authorList>
    </citation>
    <scope>NUCLEOTIDE SEQUENCE [LARGE SCALE GENOMIC DNA]</scope>
    <source>
        <strain evidence="2 3">CECT 8599</strain>
    </source>
</reference>
<dbReference type="SUPFAM" id="SSF53254">
    <property type="entry name" value="Phosphoglycerate mutase-like"/>
    <property type="match status" value="1"/>
</dbReference>
<dbReference type="SMART" id="SM00855">
    <property type="entry name" value="PGAM"/>
    <property type="match status" value="1"/>
</dbReference>
<dbReference type="OrthoDB" id="280692at2"/>
<proteinExistence type="predicted"/>
<protein>
    <submittedName>
        <fullName evidence="2">2,3-bisphosphoglycerate-dependent phosphoglycerate mutase</fullName>
        <ecNumber evidence="2">5.4.2.11</ecNumber>
    </submittedName>
</protein>